<gene>
    <name evidence="5" type="ORF">AB3X52_02925</name>
</gene>
<organism evidence="5 6">
    <name type="scientific">Nocardioides eburneus</name>
    <dbReference type="NCBI Taxonomy" id="3231482"/>
    <lineage>
        <taxon>Bacteria</taxon>
        <taxon>Bacillati</taxon>
        <taxon>Actinomycetota</taxon>
        <taxon>Actinomycetes</taxon>
        <taxon>Propionibacteriales</taxon>
        <taxon>Nocardioidaceae</taxon>
        <taxon>Nocardioides</taxon>
    </lineage>
</organism>
<comment type="similarity">
    <text evidence="1">Belongs to the Gfo/Idh/MocA family.</text>
</comment>
<evidence type="ECO:0000259" key="4">
    <source>
        <dbReference type="Pfam" id="PF22725"/>
    </source>
</evidence>
<keyword evidence="6" id="KW-1185">Reference proteome</keyword>
<protein>
    <submittedName>
        <fullName evidence="5">Gfo/Idh/MocA family protein</fullName>
    </submittedName>
</protein>
<evidence type="ECO:0000256" key="2">
    <source>
        <dbReference type="ARBA" id="ARBA00023002"/>
    </source>
</evidence>
<dbReference type="Pfam" id="PF22725">
    <property type="entry name" value="GFO_IDH_MocA_C3"/>
    <property type="match status" value="1"/>
</dbReference>
<evidence type="ECO:0000259" key="3">
    <source>
        <dbReference type="Pfam" id="PF01408"/>
    </source>
</evidence>
<comment type="caution">
    <text evidence="5">The sequence shown here is derived from an EMBL/GenBank/DDBJ whole genome shotgun (WGS) entry which is preliminary data.</text>
</comment>
<evidence type="ECO:0000313" key="5">
    <source>
        <dbReference type="EMBL" id="MEX0426558.1"/>
    </source>
</evidence>
<dbReference type="PANTHER" id="PTHR22604">
    <property type="entry name" value="OXIDOREDUCTASES"/>
    <property type="match status" value="1"/>
</dbReference>
<reference evidence="5 6" key="1">
    <citation type="submission" date="2024-07" db="EMBL/GenBank/DDBJ databases">
        <authorList>
            <person name="Lee S."/>
            <person name="Kang M."/>
        </authorList>
    </citation>
    <scope>NUCLEOTIDE SEQUENCE [LARGE SCALE GENOMIC DNA]</scope>
    <source>
        <strain evidence="5 6">DS6</strain>
    </source>
</reference>
<keyword evidence="2" id="KW-0560">Oxidoreductase</keyword>
<dbReference type="Gene3D" id="3.40.50.720">
    <property type="entry name" value="NAD(P)-binding Rossmann-like Domain"/>
    <property type="match status" value="1"/>
</dbReference>
<dbReference type="SUPFAM" id="SSF55347">
    <property type="entry name" value="Glyceraldehyde-3-phosphate dehydrogenase-like, C-terminal domain"/>
    <property type="match status" value="1"/>
</dbReference>
<dbReference type="InterPro" id="IPR000683">
    <property type="entry name" value="Gfo/Idh/MocA-like_OxRdtase_N"/>
</dbReference>
<evidence type="ECO:0000256" key="1">
    <source>
        <dbReference type="ARBA" id="ARBA00010928"/>
    </source>
</evidence>
<dbReference type="Proteomes" id="UP001556631">
    <property type="component" value="Unassembled WGS sequence"/>
</dbReference>
<dbReference type="InterPro" id="IPR050984">
    <property type="entry name" value="Gfo/Idh/MocA_domain"/>
</dbReference>
<dbReference type="InterPro" id="IPR036291">
    <property type="entry name" value="NAD(P)-bd_dom_sf"/>
</dbReference>
<accession>A0ABV3SWY4</accession>
<dbReference type="SUPFAM" id="SSF51735">
    <property type="entry name" value="NAD(P)-binding Rossmann-fold domains"/>
    <property type="match status" value="1"/>
</dbReference>
<dbReference type="InterPro" id="IPR055170">
    <property type="entry name" value="GFO_IDH_MocA-like_dom"/>
</dbReference>
<feature type="domain" description="Gfo/Idh/MocA-like oxidoreductase N-terminal" evidence="3">
    <location>
        <begin position="7"/>
        <end position="126"/>
    </location>
</feature>
<dbReference type="Gene3D" id="3.30.360.10">
    <property type="entry name" value="Dihydrodipicolinate Reductase, domain 2"/>
    <property type="match status" value="1"/>
</dbReference>
<proteinExistence type="inferred from homology"/>
<dbReference type="Pfam" id="PF01408">
    <property type="entry name" value="GFO_IDH_MocA"/>
    <property type="match status" value="1"/>
</dbReference>
<name>A0ABV3SWY4_9ACTN</name>
<feature type="domain" description="GFO/IDH/MocA-like oxidoreductase" evidence="4">
    <location>
        <begin position="137"/>
        <end position="255"/>
    </location>
</feature>
<dbReference type="PANTHER" id="PTHR22604:SF105">
    <property type="entry name" value="TRANS-1,2-DIHYDROBENZENE-1,2-DIOL DEHYDROGENASE"/>
    <property type="match status" value="1"/>
</dbReference>
<sequence length="346" mass="37327">MTSTAPIRWGILATGKIAHSFATDLLLVPDARLTAVGSRRLPAAEEFAAAYDARGPVRAHGSYEDLVADPEVDVVYIASPHGLHLEHARLALEAGKHVLCEKALTLNVTEAEEMIALARQHDRFLMEAMWTACHPVVRKLQEGLREGRFGTPRLLHAELGFVVSADASNRMFDPTLGASALLDMGIYPLTFAHLLFGEAESLTAQADVRETDAGSFDVDIVMTGKYAGGVLATMNSSMSSWSSRAAAIATDRGRIELADFHHPTRAVFTEYAVGSTNDSSSTAPVVEIVGDEPVIGRGYGNEAAEVGRCLRAGLRESPLVPWAQSLTLLRQMDTIREMVGARYVGE</sequence>
<dbReference type="EMBL" id="JBFPJR010000004">
    <property type="protein sequence ID" value="MEX0426558.1"/>
    <property type="molecule type" value="Genomic_DNA"/>
</dbReference>
<dbReference type="RefSeq" id="WP_367991282.1">
    <property type="nucleotide sequence ID" value="NZ_JBFPJR010000004.1"/>
</dbReference>
<evidence type="ECO:0000313" key="6">
    <source>
        <dbReference type="Proteomes" id="UP001556631"/>
    </source>
</evidence>